<proteinExistence type="predicted"/>
<name>A0ACB9AL09_CICIN</name>
<accession>A0ACB9AL09</accession>
<organism evidence="1 2">
    <name type="scientific">Cichorium intybus</name>
    <name type="common">Chicory</name>
    <dbReference type="NCBI Taxonomy" id="13427"/>
    <lineage>
        <taxon>Eukaryota</taxon>
        <taxon>Viridiplantae</taxon>
        <taxon>Streptophyta</taxon>
        <taxon>Embryophyta</taxon>
        <taxon>Tracheophyta</taxon>
        <taxon>Spermatophyta</taxon>
        <taxon>Magnoliopsida</taxon>
        <taxon>eudicotyledons</taxon>
        <taxon>Gunneridae</taxon>
        <taxon>Pentapetalae</taxon>
        <taxon>asterids</taxon>
        <taxon>campanulids</taxon>
        <taxon>Asterales</taxon>
        <taxon>Asteraceae</taxon>
        <taxon>Cichorioideae</taxon>
        <taxon>Cichorieae</taxon>
        <taxon>Cichoriinae</taxon>
        <taxon>Cichorium</taxon>
    </lineage>
</organism>
<reference evidence="2" key="1">
    <citation type="journal article" date="2022" name="Mol. Ecol. Resour.">
        <title>The genomes of chicory, endive, great burdock and yacon provide insights into Asteraceae palaeo-polyploidization history and plant inulin production.</title>
        <authorList>
            <person name="Fan W."/>
            <person name="Wang S."/>
            <person name="Wang H."/>
            <person name="Wang A."/>
            <person name="Jiang F."/>
            <person name="Liu H."/>
            <person name="Zhao H."/>
            <person name="Xu D."/>
            <person name="Zhang Y."/>
        </authorList>
    </citation>
    <scope>NUCLEOTIDE SEQUENCE [LARGE SCALE GENOMIC DNA]</scope>
    <source>
        <strain evidence="2">cv. Punajuju</strain>
    </source>
</reference>
<evidence type="ECO:0000313" key="1">
    <source>
        <dbReference type="EMBL" id="KAI3710734.1"/>
    </source>
</evidence>
<keyword evidence="2" id="KW-1185">Reference proteome</keyword>
<protein>
    <submittedName>
        <fullName evidence="1">Uncharacterized protein</fullName>
    </submittedName>
</protein>
<evidence type="ECO:0000313" key="2">
    <source>
        <dbReference type="Proteomes" id="UP001055811"/>
    </source>
</evidence>
<gene>
    <name evidence="1" type="ORF">L2E82_40525</name>
</gene>
<dbReference type="Proteomes" id="UP001055811">
    <property type="component" value="Linkage Group LG07"/>
</dbReference>
<sequence length="101" mass="11366">MDNGETMVKPPLPSDHILSSSIMTQAILSCSSDQNLKPPLPYLTHPAQNPSSSKVIIIENAVKHWRFGDLVRFNPHSVVRDGENICATWSEMQVETKFEYL</sequence>
<reference evidence="1 2" key="2">
    <citation type="journal article" date="2022" name="Mol. Ecol. Resour.">
        <title>The genomes of chicory, endive, great burdock and yacon provide insights into Asteraceae paleo-polyploidization history and plant inulin production.</title>
        <authorList>
            <person name="Fan W."/>
            <person name="Wang S."/>
            <person name="Wang H."/>
            <person name="Wang A."/>
            <person name="Jiang F."/>
            <person name="Liu H."/>
            <person name="Zhao H."/>
            <person name="Xu D."/>
            <person name="Zhang Y."/>
        </authorList>
    </citation>
    <scope>NUCLEOTIDE SEQUENCE [LARGE SCALE GENOMIC DNA]</scope>
    <source>
        <strain evidence="2">cv. Punajuju</strain>
        <tissue evidence="1">Leaves</tissue>
    </source>
</reference>
<dbReference type="EMBL" id="CM042015">
    <property type="protein sequence ID" value="KAI3710734.1"/>
    <property type="molecule type" value="Genomic_DNA"/>
</dbReference>
<comment type="caution">
    <text evidence="1">The sequence shown here is derived from an EMBL/GenBank/DDBJ whole genome shotgun (WGS) entry which is preliminary data.</text>
</comment>